<dbReference type="Pfam" id="PF21047">
    <property type="entry name" value="HEAT_Maestro"/>
    <property type="match status" value="1"/>
</dbReference>
<dbReference type="SUPFAM" id="SSF48371">
    <property type="entry name" value="ARM repeat"/>
    <property type="match status" value="3"/>
</dbReference>
<protein>
    <submittedName>
        <fullName evidence="7">Maestro heat-like repeat-containing protein family member 2A isoform X1</fullName>
    </submittedName>
</protein>
<evidence type="ECO:0000313" key="6">
    <source>
        <dbReference type="Proteomes" id="UP001652622"/>
    </source>
</evidence>
<dbReference type="InterPro" id="IPR048465">
    <property type="entry name" value="Maestro-like_HEAT"/>
</dbReference>
<dbReference type="Pfam" id="PF23221">
    <property type="entry name" value="HEAT_MROH2B_1st"/>
    <property type="match status" value="1"/>
</dbReference>
<reference evidence="7" key="1">
    <citation type="submission" date="2025-08" db="UniProtKB">
        <authorList>
            <consortium name="RefSeq"/>
        </authorList>
    </citation>
    <scope>IDENTIFICATION</scope>
    <source>
        <tissue evidence="7">Blood</tissue>
    </source>
</reference>
<dbReference type="InterPro" id="IPR055406">
    <property type="entry name" value="HEAT_Maestro"/>
</dbReference>
<feature type="domain" description="Maestro/Maestro-like HEAT-repeats" evidence="5">
    <location>
        <begin position="1343"/>
        <end position="1617"/>
    </location>
</feature>
<feature type="domain" description="Maestro-like HEAT-repeats" evidence="2">
    <location>
        <begin position="935"/>
        <end position="1161"/>
    </location>
</feature>
<dbReference type="InterPro" id="IPR016024">
    <property type="entry name" value="ARM-type_fold"/>
</dbReference>
<sequence length="1658" mass="186440">MADEGTPSSGGHLCSIRQLLQFPEETNPKDLVFHIIHAARNQPTVVMPALMTILQQDEGSVWEKVAIYRSLRAMLERGLEVEPACSFVLTALKQLRASLLEVPWELQVAVSNALASFARRHFSVIMNELQRHLKPFAQPDEFTLLTLGKITTMNVYHCVPFFGITLTTMQTVTRRIEDTRRRWALCTALKQICKAIQIYLRTWERSSYPRISVQQFSIYLLPLYACITRTWLPGSHSKVRLAVLKALSPMLSILLPRTEFQTQIYDDIILLSLQYDSSSTEAFYISKILGQILEASLVNKNPIPSMYVGPLAQNLILQICSREQKEHLQWQSHNSVEITQLFLKLARSHPSELLRFFLKKLDESQGDMRTVVLLLLSEIVGAQLPEVWNRRLLCVKVVKAVLVDDSTPVCLATLQTIRKLLSVGYLEKIEGWPLNYIALQLSRSAHQLTQPTWNLPLGGLKEKAMERVSVDLLHFAVTSGRGASQELWKKLLNYLMQPHYTSLATPLCQALRLLAEHRLRWVVPTQATLEPVDSPTPQGLMARLIALAICPLEGGGQGTAAILLLSALRPEFYKAMGEHWWVEVPLLAHYLEGHSKYTLPPAAWEQKLLEFLKKSLQRNQEEGWNLILGQELMKQMGVYHNSSKEKVFLYKTLGIALSATGDVGGVTQQLLNLLLHTDYTEEAQQKGVRWCLAYCAEGQLVAVLEALHHFEKEISEGKDLACFQIGQALPQPEKEHVMKTLLLLYGSVAIRVPQEQLMPHLANEIVPRILHHYMTLNNPERAIDVELVLSFAQCVSEISLSMKSKGDSTTFQLPQKRALLDLLMNTVKTESLEVLVTPVCQQVMVALRHLSKVPEMLSPEENWKLAEACLSHVFALPPLGIEEGASQTLYTGTLTSLSELMETLLEPGSGENDFSDWFQQIFQLLGYWLVSEHEWERARAMQLGVHLLKAHCQRTSTSISQNQFSHLMALLGPFTYDTLGTIRHSAGNCIRLLLNIQGATKLREPKVRVNQQRLYCIQRDLQSESTETMHTASLQLAKIVSCVLPLQGILTFLHTLLEQLRTVNGSCDKAALLWFEVAVKERRPDLKDKVHNIVDIICSFWQYSEDSAQRHFLAQAICILAEHHRKAVCFSLLEQPLLQDKVKRELWASLATYKNSGPSVLKCLLIWMRMERNDTRSCLWGLEALHEVVLALDGCATFFPLLTELCYILLQQLSKHQDDKMPTFSFSPLESNGSLETEFMTSHGLAVTVLQAVFSRALPEIARELNSGKTWDFLMDPSSSLKGVALLARALMHTKNPFLDGLLLHLHSSLQSSRTTSRNLSLVFCMEVIGHPLLKKPETLNLLLHLLLTQVQNGNDLMRILSMRGLGNMAKGAPEEAKKYQKALLKPLLQALQDSSSPELATESLYALCKLGRYLGKWPADCTFQIVVSQACAHLRHADDTVRAAAFELLGELAKTVPLKLSKFFTKKVGGALAALLLHFHDPCPHVAQACQMAFISCASFIGLCGFLKSTNSDLLLMDLSDIQHSHLMDRVCQQLAQRNPLLLEAVMAEVAQYICCNREEIRLMACKLAGILVEKVETQHLGHFDVEHLLQALHSASHDPSPTVISAALEATHTIQQKWQGSQTRLASGHQRRAVLLGWFFRREPKKTLGAAKPGPV</sequence>
<evidence type="ECO:0000259" key="5">
    <source>
        <dbReference type="Pfam" id="PF23227"/>
    </source>
</evidence>
<dbReference type="InterPro" id="IPR055408">
    <property type="entry name" value="HEAT_MROH2B-like"/>
</dbReference>
<evidence type="ECO:0000313" key="7">
    <source>
        <dbReference type="RefSeq" id="XP_034276941.1"/>
    </source>
</evidence>
<dbReference type="PANTHER" id="PTHR23120">
    <property type="entry name" value="MAESTRO-RELATED HEAT DOMAIN-CONTAINING"/>
    <property type="match status" value="1"/>
</dbReference>
<dbReference type="Gene3D" id="1.25.10.10">
    <property type="entry name" value="Leucine-rich Repeat Variant"/>
    <property type="match status" value="1"/>
</dbReference>
<keyword evidence="6" id="KW-1185">Reference proteome</keyword>
<dbReference type="RefSeq" id="XP_034276941.1">
    <property type="nucleotide sequence ID" value="XM_034421050.2"/>
</dbReference>
<evidence type="ECO:0000256" key="1">
    <source>
        <dbReference type="ARBA" id="ARBA00022737"/>
    </source>
</evidence>
<evidence type="ECO:0000259" key="3">
    <source>
        <dbReference type="Pfam" id="PF23210"/>
    </source>
</evidence>
<name>A0A6P9CC83_PANGU</name>
<dbReference type="Pfam" id="PF23227">
    <property type="entry name" value="HEAT_MROH2B_C"/>
    <property type="match status" value="1"/>
</dbReference>
<organism evidence="6 7">
    <name type="scientific">Pantherophis guttatus</name>
    <name type="common">Corn snake</name>
    <name type="synonym">Elaphe guttata</name>
    <dbReference type="NCBI Taxonomy" id="94885"/>
    <lineage>
        <taxon>Eukaryota</taxon>
        <taxon>Metazoa</taxon>
        <taxon>Chordata</taxon>
        <taxon>Craniata</taxon>
        <taxon>Vertebrata</taxon>
        <taxon>Euteleostomi</taxon>
        <taxon>Lepidosauria</taxon>
        <taxon>Squamata</taxon>
        <taxon>Bifurcata</taxon>
        <taxon>Unidentata</taxon>
        <taxon>Episquamata</taxon>
        <taxon>Toxicofera</taxon>
        <taxon>Serpentes</taxon>
        <taxon>Colubroidea</taxon>
        <taxon>Colubridae</taxon>
        <taxon>Colubrinae</taxon>
        <taxon>Pantherophis</taxon>
    </lineage>
</organism>
<dbReference type="InterPro" id="IPR011989">
    <property type="entry name" value="ARM-like"/>
</dbReference>
<gene>
    <name evidence="7" type="primary">MROH2A</name>
</gene>
<proteinExistence type="predicted"/>
<keyword evidence="1" id="KW-0677">Repeat</keyword>
<evidence type="ECO:0000259" key="2">
    <source>
        <dbReference type="Pfam" id="PF21047"/>
    </source>
</evidence>
<feature type="domain" description="MROH2B-like N-terminal HEAT-repeats" evidence="4">
    <location>
        <begin position="36"/>
        <end position="251"/>
    </location>
</feature>
<dbReference type="Proteomes" id="UP001652622">
    <property type="component" value="Unplaced"/>
</dbReference>
<dbReference type="GO" id="GO:0005737">
    <property type="term" value="C:cytoplasm"/>
    <property type="evidence" value="ECO:0007669"/>
    <property type="project" value="TreeGrafter"/>
</dbReference>
<dbReference type="OMA" id="HHNPEVK"/>
<dbReference type="KEGG" id="pgut:117667583"/>
<dbReference type="InterPro" id="IPR056282">
    <property type="entry name" value="MROH2B-like_N_HEAT"/>
</dbReference>
<accession>A0A6P9CC83</accession>
<dbReference type="Pfam" id="PF23210">
    <property type="entry name" value="HEAT_Maestro_2"/>
    <property type="match status" value="1"/>
</dbReference>
<dbReference type="InParanoid" id="A0A6P9CC83"/>
<evidence type="ECO:0000259" key="4">
    <source>
        <dbReference type="Pfam" id="PF23221"/>
    </source>
</evidence>
<feature type="domain" description="MROH2B-like HEAT-repeats" evidence="3">
    <location>
        <begin position="255"/>
        <end position="906"/>
    </location>
</feature>
<dbReference type="InterPro" id="IPR045206">
    <property type="entry name" value="Maestro_heat-like_prot"/>
</dbReference>
<dbReference type="PANTHER" id="PTHR23120:SF22">
    <property type="entry name" value="MAESTRO HEAT-LIKE REPEAT-CONTAINING PROTEIN FAMILY MEMBER 2B"/>
    <property type="match status" value="1"/>
</dbReference>